<evidence type="ECO:0000256" key="1">
    <source>
        <dbReference type="SAM" id="MobiDB-lite"/>
    </source>
</evidence>
<feature type="compositionally biased region" description="Low complexity" evidence="1">
    <location>
        <begin position="61"/>
        <end position="73"/>
    </location>
</feature>
<protein>
    <submittedName>
        <fullName evidence="2">Uncharacterized protein</fullName>
    </submittedName>
</protein>
<dbReference type="EMBL" id="VEVO01000018">
    <property type="protein sequence ID" value="KAF0027845.1"/>
    <property type="molecule type" value="Genomic_DNA"/>
</dbReference>
<reference evidence="2 3" key="1">
    <citation type="submission" date="2019-06" db="EMBL/GenBank/DDBJ databases">
        <title>Draft genomes of female and male turbot (Scophthalmus maximus).</title>
        <authorList>
            <person name="Xu H."/>
            <person name="Xu X.-W."/>
            <person name="Shao C."/>
            <person name="Chen S."/>
        </authorList>
    </citation>
    <scope>NUCLEOTIDE SEQUENCE [LARGE SCALE GENOMIC DNA]</scope>
    <source>
        <strain evidence="2">Ysfricsl-2016a</strain>
        <tissue evidence="2">Blood</tissue>
    </source>
</reference>
<name>A0A6A4S6H7_SCOMX</name>
<proteinExistence type="predicted"/>
<comment type="caution">
    <text evidence="2">The sequence shown here is derived from an EMBL/GenBank/DDBJ whole genome shotgun (WGS) entry which is preliminary data.</text>
</comment>
<feature type="region of interest" description="Disordered" evidence="1">
    <location>
        <begin position="22"/>
        <end position="78"/>
    </location>
</feature>
<gene>
    <name evidence="2" type="ORF">F2P81_020586</name>
</gene>
<dbReference type="Proteomes" id="UP000438429">
    <property type="component" value="Unassembled WGS sequence"/>
</dbReference>
<sequence>MELTGRPSELLRFSLDDVSADCFHRSNTPGDDDPFPGAEPQTQRSRERCGGTDEREAAFTSDPSPSSLSLSVSPEDEQDVRAAHGVSWDGTPGGGRGGFSLHCSFRRFSLTLVASFTGNTTDQSLLKSGKDETIDASRETVNVTERMKENLI</sequence>
<dbReference type="AlphaFoldDB" id="A0A6A4S6H7"/>
<evidence type="ECO:0000313" key="3">
    <source>
        <dbReference type="Proteomes" id="UP000438429"/>
    </source>
</evidence>
<evidence type="ECO:0000313" key="2">
    <source>
        <dbReference type="EMBL" id="KAF0027845.1"/>
    </source>
</evidence>
<organism evidence="2 3">
    <name type="scientific">Scophthalmus maximus</name>
    <name type="common">Turbot</name>
    <name type="synonym">Psetta maxima</name>
    <dbReference type="NCBI Taxonomy" id="52904"/>
    <lineage>
        <taxon>Eukaryota</taxon>
        <taxon>Metazoa</taxon>
        <taxon>Chordata</taxon>
        <taxon>Craniata</taxon>
        <taxon>Vertebrata</taxon>
        <taxon>Euteleostomi</taxon>
        <taxon>Actinopterygii</taxon>
        <taxon>Neopterygii</taxon>
        <taxon>Teleostei</taxon>
        <taxon>Neoteleostei</taxon>
        <taxon>Acanthomorphata</taxon>
        <taxon>Carangaria</taxon>
        <taxon>Pleuronectiformes</taxon>
        <taxon>Pleuronectoidei</taxon>
        <taxon>Scophthalmidae</taxon>
        <taxon>Scophthalmus</taxon>
    </lineage>
</organism>
<feature type="compositionally biased region" description="Basic and acidic residues" evidence="1">
    <location>
        <begin position="44"/>
        <end position="57"/>
    </location>
</feature>
<accession>A0A6A4S6H7</accession>